<evidence type="ECO:0000256" key="3">
    <source>
        <dbReference type="ARBA" id="ARBA00022692"/>
    </source>
</evidence>
<organism evidence="8 9">
    <name type="scientific">Ceratopteris richardii</name>
    <name type="common">Triangle waterfern</name>
    <dbReference type="NCBI Taxonomy" id="49495"/>
    <lineage>
        <taxon>Eukaryota</taxon>
        <taxon>Viridiplantae</taxon>
        <taxon>Streptophyta</taxon>
        <taxon>Embryophyta</taxon>
        <taxon>Tracheophyta</taxon>
        <taxon>Polypodiopsida</taxon>
        <taxon>Polypodiidae</taxon>
        <taxon>Polypodiales</taxon>
        <taxon>Pteridineae</taxon>
        <taxon>Pteridaceae</taxon>
        <taxon>Parkerioideae</taxon>
        <taxon>Ceratopteris</taxon>
    </lineage>
</organism>
<dbReference type="InterPro" id="IPR013525">
    <property type="entry name" value="ABC2_TM"/>
</dbReference>
<evidence type="ECO:0000256" key="4">
    <source>
        <dbReference type="ARBA" id="ARBA00022989"/>
    </source>
</evidence>
<feature type="transmembrane region" description="Helical" evidence="6">
    <location>
        <begin position="78"/>
        <end position="102"/>
    </location>
</feature>
<keyword evidence="3 6" id="KW-0812">Transmembrane</keyword>
<reference evidence="8" key="1">
    <citation type="submission" date="2021-08" db="EMBL/GenBank/DDBJ databases">
        <title>WGS assembly of Ceratopteris richardii.</title>
        <authorList>
            <person name="Marchant D.B."/>
            <person name="Chen G."/>
            <person name="Jenkins J."/>
            <person name="Shu S."/>
            <person name="Leebens-Mack J."/>
            <person name="Grimwood J."/>
            <person name="Schmutz J."/>
            <person name="Soltis P."/>
            <person name="Soltis D."/>
            <person name="Chen Z.-H."/>
        </authorList>
    </citation>
    <scope>NUCLEOTIDE SEQUENCE</scope>
    <source>
        <strain evidence="8">Whitten #5841</strain>
        <tissue evidence="8">Leaf</tissue>
    </source>
</reference>
<evidence type="ECO:0000256" key="1">
    <source>
        <dbReference type="ARBA" id="ARBA00004141"/>
    </source>
</evidence>
<dbReference type="EMBL" id="CM035406">
    <property type="protein sequence ID" value="KAH7447123.1"/>
    <property type="molecule type" value="Genomic_DNA"/>
</dbReference>
<dbReference type="PANTHER" id="PTHR19241">
    <property type="entry name" value="ATP-BINDING CASSETTE TRANSPORTER"/>
    <property type="match status" value="1"/>
</dbReference>
<dbReference type="AlphaFoldDB" id="A0A8T2VLX1"/>
<accession>A0A8T2VLX1</accession>
<evidence type="ECO:0000256" key="6">
    <source>
        <dbReference type="SAM" id="Phobius"/>
    </source>
</evidence>
<dbReference type="EMBL" id="CM035406">
    <property type="protein sequence ID" value="KAH7447124.1"/>
    <property type="molecule type" value="Genomic_DNA"/>
</dbReference>
<keyword evidence="9" id="KW-1185">Reference proteome</keyword>
<keyword evidence="2" id="KW-0813">Transport</keyword>
<comment type="subcellular location">
    <subcellularLocation>
        <location evidence="1">Membrane</location>
        <topology evidence="1">Multi-pass membrane protein</topology>
    </subcellularLocation>
</comment>
<keyword evidence="4 6" id="KW-1133">Transmembrane helix</keyword>
<name>A0A8T2VLX1_CERRI</name>
<evidence type="ECO:0000313" key="9">
    <source>
        <dbReference type="Proteomes" id="UP000825935"/>
    </source>
</evidence>
<gene>
    <name evidence="8" type="ORF">KP509_01G092400</name>
</gene>
<feature type="transmembrane region" description="Helical" evidence="6">
    <location>
        <begin position="108"/>
        <end position="128"/>
    </location>
</feature>
<feature type="domain" description="ABC-2 type transporter transmembrane" evidence="7">
    <location>
        <begin position="9"/>
        <end position="155"/>
    </location>
</feature>
<feature type="transmembrane region" description="Helical" evidence="6">
    <location>
        <begin position="41"/>
        <end position="66"/>
    </location>
</feature>
<dbReference type="OrthoDB" id="66620at2759"/>
<evidence type="ECO:0000313" key="8">
    <source>
        <dbReference type="EMBL" id="KAH7447124.1"/>
    </source>
</evidence>
<evidence type="ECO:0000256" key="5">
    <source>
        <dbReference type="ARBA" id="ARBA00023136"/>
    </source>
</evidence>
<protein>
    <recommendedName>
        <fullName evidence="7">ABC-2 type transporter transmembrane domain-containing protein</fullName>
    </recommendedName>
</protein>
<dbReference type="GO" id="GO:0005886">
    <property type="term" value="C:plasma membrane"/>
    <property type="evidence" value="ECO:0007669"/>
    <property type="project" value="UniProtKB-ARBA"/>
</dbReference>
<proteinExistence type="predicted"/>
<sequence>MNLFWAGSFVSVINMTMFNVGQLSALMSEGYIYYKEKGAHFYWPISYLLARSLVAFHLHCVRLYFLTNITASDGGWRFFVYYALVRAALNGSSMVPFLGFSITDMDKAGVLIGIMVTLFVLFSGFLMPRLQVPKYWIRVFYLNPLQWATTALVIKEYNSGLYILLCRDIPDLTLLPQCNGRGDQTIGHAYLARG</sequence>
<evidence type="ECO:0000259" key="7">
    <source>
        <dbReference type="Pfam" id="PF01061"/>
    </source>
</evidence>
<evidence type="ECO:0000256" key="2">
    <source>
        <dbReference type="ARBA" id="ARBA00022448"/>
    </source>
</evidence>
<dbReference type="Pfam" id="PF01061">
    <property type="entry name" value="ABC2_membrane"/>
    <property type="match status" value="1"/>
</dbReference>
<dbReference type="GO" id="GO:0140359">
    <property type="term" value="F:ABC-type transporter activity"/>
    <property type="evidence" value="ECO:0007669"/>
    <property type="project" value="InterPro"/>
</dbReference>
<comment type="caution">
    <text evidence="8">The sequence shown here is derived from an EMBL/GenBank/DDBJ whole genome shotgun (WGS) entry which is preliminary data.</text>
</comment>
<keyword evidence="5 6" id="KW-0472">Membrane</keyword>
<dbReference type="Proteomes" id="UP000825935">
    <property type="component" value="Chromosome 1"/>
</dbReference>